<gene>
    <name evidence="5" type="ORF">HYPSUDRAFT_73047</name>
</gene>
<evidence type="ECO:0000259" key="4">
    <source>
        <dbReference type="Pfam" id="PF00135"/>
    </source>
</evidence>
<dbReference type="OrthoDB" id="408631at2759"/>
<evidence type="ECO:0000313" key="5">
    <source>
        <dbReference type="EMBL" id="KJA13389.1"/>
    </source>
</evidence>
<keyword evidence="6" id="KW-1185">Reference proteome</keyword>
<sequence length="560" mass="60108">MFSPLSWFGPLAQIIAAIEGPNAPTIPLAAPKVIIDGGITVTGVASGDLQTFLGIPFATAPRFDLPVPVTYQGNIDATAYGNPCMQHDLLTTATASALTYFTENNVSIPVLPKQSEECLSINVIKPATATENSNLPVVVVSGFLIGDDQTWDEMGKKLVGISKASLEDVIFVSFNYSSPDKYPTAYGFLGGAEVKAAGAGNVGLRDQRLALEWVHNHISAFGGNPERVVLWGQSAGAISASLQMLAYDGDSQDLFHGAFLQSGAPLPLGSILNGQDAFDALAAAVGCSEDLDKLNCLRTVPLDVLQPAVDATDGVFSETALHLSWRPSADGVFLTDNPQKLVQEGKVADIPIVAGNVDDEGTLFSVGKVGSIRTDAAFEAWISSTWLPDATANEKAEVAAKYPRNQTEGSPFGTGLLNQYRLNIEFKRTAAFQGDMVFQAPRRLFVKELANSTTHQSKIWTYLSKRLKTAPYVGSIHGGDVSATAENHNIFSPYMVKFANTLDPNTKNTELRTWPAYTTEEPKMLVIPFGVPTPAPEIAYDTHRALPFELLNELGLKYPL</sequence>
<dbReference type="Gene3D" id="3.40.50.1820">
    <property type="entry name" value="alpha/beta hydrolase"/>
    <property type="match status" value="1"/>
</dbReference>
<dbReference type="ESTHER" id="9agar-a0a0d2n2b9">
    <property type="family name" value="Fungal_carboxylesterase_lipase"/>
</dbReference>
<feature type="domain" description="Carboxylesterase type B" evidence="4">
    <location>
        <begin position="46"/>
        <end position="527"/>
    </location>
</feature>
<dbReference type="STRING" id="945553.A0A0D2N2B9"/>
<protein>
    <recommendedName>
        <fullName evidence="3">Carboxylic ester hydrolase</fullName>
        <ecNumber evidence="3">3.1.1.-</ecNumber>
    </recommendedName>
</protein>
<dbReference type="InterPro" id="IPR019826">
    <property type="entry name" value="Carboxylesterase_B_AS"/>
</dbReference>
<dbReference type="AlphaFoldDB" id="A0A0D2N2B9"/>
<dbReference type="SUPFAM" id="SSF53474">
    <property type="entry name" value="alpha/beta-Hydrolases"/>
    <property type="match status" value="1"/>
</dbReference>
<accession>A0A0D2N2B9</accession>
<dbReference type="EC" id="3.1.1.-" evidence="3"/>
<organism evidence="5 6">
    <name type="scientific">Hypholoma sublateritium (strain FD-334 SS-4)</name>
    <dbReference type="NCBI Taxonomy" id="945553"/>
    <lineage>
        <taxon>Eukaryota</taxon>
        <taxon>Fungi</taxon>
        <taxon>Dikarya</taxon>
        <taxon>Basidiomycota</taxon>
        <taxon>Agaricomycotina</taxon>
        <taxon>Agaricomycetes</taxon>
        <taxon>Agaricomycetidae</taxon>
        <taxon>Agaricales</taxon>
        <taxon>Agaricineae</taxon>
        <taxon>Strophariaceae</taxon>
        <taxon>Hypholoma</taxon>
    </lineage>
</organism>
<evidence type="ECO:0000256" key="1">
    <source>
        <dbReference type="ARBA" id="ARBA00005964"/>
    </source>
</evidence>
<dbReference type="InterPro" id="IPR050309">
    <property type="entry name" value="Type-B_Carboxylest/Lipase"/>
</dbReference>
<reference evidence="6" key="1">
    <citation type="submission" date="2014-04" db="EMBL/GenBank/DDBJ databases">
        <title>Evolutionary Origins and Diversification of the Mycorrhizal Mutualists.</title>
        <authorList>
            <consortium name="DOE Joint Genome Institute"/>
            <consortium name="Mycorrhizal Genomics Consortium"/>
            <person name="Kohler A."/>
            <person name="Kuo A."/>
            <person name="Nagy L.G."/>
            <person name="Floudas D."/>
            <person name="Copeland A."/>
            <person name="Barry K.W."/>
            <person name="Cichocki N."/>
            <person name="Veneault-Fourrey C."/>
            <person name="LaButti K."/>
            <person name="Lindquist E.A."/>
            <person name="Lipzen A."/>
            <person name="Lundell T."/>
            <person name="Morin E."/>
            <person name="Murat C."/>
            <person name="Riley R."/>
            <person name="Ohm R."/>
            <person name="Sun H."/>
            <person name="Tunlid A."/>
            <person name="Henrissat B."/>
            <person name="Grigoriev I.V."/>
            <person name="Hibbett D.S."/>
            <person name="Martin F."/>
        </authorList>
    </citation>
    <scope>NUCLEOTIDE SEQUENCE [LARGE SCALE GENOMIC DNA]</scope>
    <source>
        <strain evidence="6">FD-334 SS-4</strain>
    </source>
</reference>
<evidence type="ECO:0000313" key="6">
    <source>
        <dbReference type="Proteomes" id="UP000054270"/>
    </source>
</evidence>
<dbReference type="PANTHER" id="PTHR11559">
    <property type="entry name" value="CARBOXYLESTERASE"/>
    <property type="match status" value="1"/>
</dbReference>
<evidence type="ECO:0000256" key="3">
    <source>
        <dbReference type="RuleBase" id="RU361235"/>
    </source>
</evidence>
<dbReference type="GO" id="GO:0016787">
    <property type="term" value="F:hydrolase activity"/>
    <property type="evidence" value="ECO:0007669"/>
    <property type="project" value="UniProtKB-KW"/>
</dbReference>
<comment type="similarity">
    <text evidence="1 3">Belongs to the type-B carboxylesterase/lipase family.</text>
</comment>
<dbReference type="EMBL" id="KN817747">
    <property type="protein sequence ID" value="KJA13389.1"/>
    <property type="molecule type" value="Genomic_DNA"/>
</dbReference>
<dbReference type="Proteomes" id="UP000054270">
    <property type="component" value="Unassembled WGS sequence"/>
</dbReference>
<keyword evidence="2 3" id="KW-0378">Hydrolase</keyword>
<evidence type="ECO:0000256" key="2">
    <source>
        <dbReference type="ARBA" id="ARBA00022801"/>
    </source>
</evidence>
<dbReference type="InterPro" id="IPR029058">
    <property type="entry name" value="AB_hydrolase_fold"/>
</dbReference>
<name>A0A0D2N2B9_HYPSF</name>
<dbReference type="Pfam" id="PF00135">
    <property type="entry name" value="COesterase"/>
    <property type="match status" value="1"/>
</dbReference>
<proteinExistence type="inferred from homology"/>
<dbReference type="InterPro" id="IPR002018">
    <property type="entry name" value="CarbesteraseB"/>
</dbReference>
<dbReference type="PROSITE" id="PS00122">
    <property type="entry name" value="CARBOXYLESTERASE_B_1"/>
    <property type="match status" value="1"/>
</dbReference>